<evidence type="ECO:0000313" key="1">
    <source>
        <dbReference type="EMBL" id="QHT01148.1"/>
    </source>
</evidence>
<dbReference type="AlphaFoldDB" id="A0A6C0C996"/>
<protein>
    <submittedName>
        <fullName evidence="1">Uncharacterized protein</fullName>
    </submittedName>
</protein>
<organism evidence="1">
    <name type="scientific">viral metagenome</name>
    <dbReference type="NCBI Taxonomy" id="1070528"/>
    <lineage>
        <taxon>unclassified sequences</taxon>
        <taxon>metagenomes</taxon>
        <taxon>organismal metagenomes</taxon>
    </lineage>
</organism>
<reference evidence="1" key="1">
    <citation type="journal article" date="2020" name="Nature">
        <title>Giant virus diversity and host interactions through global metagenomics.</title>
        <authorList>
            <person name="Schulz F."/>
            <person name="Roux S."/>
            <person name="Paez-Espino D."/>
            <person name="Jungbluth S."/>
            <person name="Walsh D.A."/>
            <person name="Denef V.J."/>
            <person name="McMahon K.D."/>
            <person name="Konstantinidis K.T."/>
            <person name="Eloe-Fadrosh E.A."/>
            <person name="Kyrpides N.C."/>
            <person name="Woyke T."/>
        </authorList>
    </citation>
    <scope>NUCLEOTIDE SEQUENCE</scope>
    <source>
        <strain evidence="1">GVMAG-M-3300020192-26</strain>
    </source>
</reference>
<sequence>MYDKLRSVCCIIMIYVLSYAFAYSRLFLIESKEYNIYTGCALDSPS</sequence>
<accession>A0A6C0C996</accession>
<dbReference type="EMBL" id="MN739365">
    <property type="protein sequence ID" value="QHT01148.1"/>
    <property type="molecule type" value="Genomic_DNA"/>
</dbReference>
<name>A0A6C0C996_9ZZZZ</name>
<proteinExistence type="predicted"/>